<evidence type="ECO:0000256" key="3">
    <source>
        <dbReference type="ARBA" id="ARBA00022448"/>
    </source>
</evidence>
<dbReference type="GO" id="GO:0016020">
    <property type="term" value="C:membrane"/>
    <property type="evidence" value="ECO:0007669"/>
    <property type="project" value="UniProtKB-SubCell"/>
</dbReference>
<evidence type="ECO:0000256" key="9">
    <source>
        <dbReference type="RuleBase" id="RU000488"/>
    </source>
</evidence>
<dbReference type="OrthoDB" id="428293at2759"/>
<evidence type="ECO:0000256" key="2">
    <source>
        <dbReference type="ARBA" id="ARBA00006375"/>
    </source>
</evidence>
<comment type="similarity">
    <text evidence="2 9">Belongs to the mitochondrial carrier (TC 2.A.29) family.</text>
</comment>
<evidence type="ECO:0000256" key="7">
    <source>
        <dbReference type="ARBA" id="ARBA00023136"/>
    </source>
</evidence>
<sequence length="350" mass="38733">MGPPPQPPSFFPTTALVIGGVVFFPLYRILKKIIQDHAAAGLGAGVVTTLCLNPLDLLKIKLQVTTHNPGVSIPKHIWISLKEIQQSQGWRGLYRGLVPNIAGNASSWGLYFLFYNMLKKRASGGDITKNLSAAEYLICSAEASAVTAVITNPLWLVRVRMFTTSADSPNAYRGLWHGLRSIVEKEGPLGLFRGTSLALFGVSNGAIQFVVYEKMKTWGFERKRRQYEKAGKPYDPQVDKLSNLAYTVMSISSKLAALSVTYPYQVVRSRIQNDAQAALFPTIPATIKRTWAIEGPRGFFRGLGTNLVRVLPGTCITFVVYENLAWLLRTSARERADRAKRLQEAEDDGL</sequence>
<protein>
    <recommendedName>
        <fullName evidence="13">Mitochondrial carrier</fullName>
    </recommendedName>
</protein>
<feature type="repeat" description="Solcar" evidence="8">
    <location>
        <begin position="241"/>
        <end position="327"/>
    </location>
</feature>
<gene>
    <name evidence="11" type="ORF">CVT26_005918</name>
</gene>
<keyword evidence="12" id="KW-1185">Reference proteome</keyword>
<keyword evidence="5" id="KW-0677">Repeat</keyword>
<dbReference type="InterPro" id="IPR044712">
    <property type="entry name" value="SLC25A32-like"/>
</dbReference>
<evidence type="ECO:0000256" key="10">
    <source>
        <dbReference type="SAM" id="Phobius"/>
    </source>
</evidence>
<dbReference type="GO" id="GO:0006862">
    <property type="term" value="P:nucleotide transport"/>
    <property type="evidence" value="ECO:0007669"/>
    <property type="project" value="InterPro"/>
</dbReference>
<name>A0A409VPZ9_9AGAR</name>
<keyword evidence="7 8" id="KW-0472">Membrane</keyword>
<dbReference type="FunCoup" id="A0A409VPZ9">
    <property type="interactions" value="330"/>
</dbReference>
<evidence type="ECO:0000313" key="11">
    <source>
        <dbReference type="EMBL" id="PPQ68355.1"/>
    </source>
</evidence>
<dbReference type="PROSITE" id="PS50920">
    <property type="entry name" value="SOLCAR"/>
    <property type="match status" value="3"/>
</dbReference>
<evidence type="ECO:0008006" key="13">
    <source>
        <dbReference type="Google" id="ProtNLM"/>
    </source>
</evidence>
<keyword evidence="3 9" id="KW-0813">Transport</keyword>
<dbReference type="Pfam" id="PF00153">
    <property type="entry name" value="Mito_carr"/>
    <property type="match status" value="3"/>
</dbReference>
<evidence type="ECO:0000256" key="6">
    <source>
        <dbReference type="ARBA" id="ARBA00022989"/>
    </source>
</evidence>
<proteinExistence type="inferred from homology"/>
<keyword evidence="4 8" id="KW-0812">Transmembrane</keyword>
<dbReference type="STRING" id="231916.A0A409VPZ9"/>
<reference evidence="11 12" key="1">
    <citation type="journal article" date="2018" name="Evol. Lett.">
        <title>Horizontal gene cluster transfer increased hallucinogenic mushroom diversity.</title>
        <authorList>
            <person name="Reynolds H.T."/>
            <person name="Vijayakumar V."/>
            <person name="Gluck-Thaler E."/>
            <person name="Korotkin H.B."/>
            <person name="Matheny P.B."/>
            <person name="Slot J.C."/>
        </authorList>
    </citation>
    <scope>NUCLEOTIDE SEQUENCE [LARGE SCALE GENOMIC DNA]</scope>
    <source>
        <strain evidence="11 12">SRW20</strain>
    </source>
</reference>
<dbReference type="InterPro" id="IPR023395">
    <property type="entry name" value="MCP_dom_sf"/>
</dbReference>
<organism evidence="11 12">
    <name type="scientific">Gymnopilus dilepis</name>
    <dbReference type="NCBI Taxonomy" id="231916"/>
    <lineage>
        <taxon>Eukaryota</taxon>
        <taxon>Fungi</taxon>
        <taxon>Dikarya</taxon>
        <taxon>Basidiomycota</taxon>
        <taxon>Agaricomycotina</taxon>
        <taxon>Agaricomycetes</taxon>
        <taxon>Agaricomycetidae</taxon>
        <taxon>Agaricales</taxon>
        <taxon>Agaricineae</taxon>
        <taxon>Hymenogastraceae</taxon>
        <taxon>Gymnopilus</taxon>
    </lineage>
</organism>
<dbReference type="Proteomes" id="UP000284706">
    <property type="component" value="Unassembled WGS sequence"/>
</dbReference>
<dbReference type="InterPro" id="IPR018108">
    <property type="entry name" value="MCP_transmembrane"/>
</dbReference>
<dbReference type="SUPFAM" id="SSF103506">
    <property type="entry name" value="Mitochondrial carrier"/>
    <property type="match status" value="1"/>
</dbReference>
<dbReference type="InParanoid" id="A0A409VPZ9"/>
<evidence type="ECO:0000256" key="8">
    <source>
        <dbReference type="PROSITE-ProRule" id="PRU00282"/>
    </source>
</evidence>
<evidence type="ECO:0000256" key="4">
    <source>
        <dbReference type="ARBA" id="ARBA00022692"/>
    </source>
</evidence>
<evidence type="ECO:0000256" key="5">
    <source>
        <dbReference type="ARBA" id="ARBA00022737"/>
    </source>
</evidence>
<evidence type="ECO:0000256" key="1">
    <source>
        <dbReference type="ARBA" id="ARBA00004141"/>
    </source>
</evidence>
<accession>A0A409VPZ9</accession>
<dbReference type="EMBL" id="NHYE01005597">
    <property type="protein sequence ID" value="PPQ68355.1"/>
    <property type="molecule type" value="Genomic_DNA"/>
</dbReference>
<dbReference type="PANTHER" id="PTHR45683">
    <property type="entry name" value="MITOCHONDRIAL NICOTINAMIDE ADENINE DINUCLEOTIDE TRANSPORTER 1-RELATED-RELATED"/>
    <property type="match status" value="1"/>
</dbReference>
<evidence type="ECO:0000313" key="12">
    <source>
        <dbReference type="Proteomes" id="UP000284706"/>
    </source>
</evidence>
<dbReference type="GO" id="GO:0055085">
    <property type="term" value="P:transmembrane transport"/>
    <property type="evidence" value="ECO:0007669"/>
    <property type="project" value="InterPro"/>
</dbReference>
<comment type="subcellular location">
    <subcellularLocation>
        <location evidence="1">Membrane</location>
        <topology evidence="1">Multi-pass membrane protein</topology>
    </subcellularLocation>
</comment>
<dbReference type="AlphaFoldDB" id="A0A409VPZ9"/>
<feature type="repeat" description="Solcar" evidence="8">
    <location>
        <begin position="131"/>
        <end position="218"/>
    </location>
</feature>
<feature type="transmembrane region" description="Helical" evidence="10">
    <location>
        <begin position="12"/>
        <end position="30"/>
    </location>
</feature>
<comment type="caution">
    <text evidence="11">The sequence shown here is derived from an EMBL/GenBank/DDBJ whole genome shotgun (WGS) entry which is preliminary data.</text>
</comment>
<keyword evidence="6 10" id="KW-1133">Transmembrane helix</keyword>
<feature type="repeat" description="Solcar" evidence="8">
    <location>
        <begin position="32"/>
        <end position="121"/>
    </location>
</feature>
<dbReference type="Gene3D" id="1.50.40.10">
    <property type="entry name" value="Mitochondrial carrier domain"/>
    <property type="match status" value="2"/>
</dbReference>